<dbReference type="GO" id="GO:0005886">
    <property type="term" value="C:plasma membrane"/>
    <property type="evidence" value="ECO:0007669"/>
    <property type="project" value="UniProtKB-SubCell"/>
</dbReference>
<keyword evidence="2" id="KW-1003">Cell membrane</keyword>
<evidence type="ECO:0000256" key="6">
    <source>
        <dbReference type="ARBA" id="ARBA00022989"/>
    </source>
</evidence>
<evidence type="ECO:0000256" key="1">
    <source>
        <dbReference type="ARBA" id="ARBA00004651"/>
    </source>
</evidence>
<reference evidence="11" key="1">
    <citation type="submission" date="2018-12" db="EMBL/GenBank/DDBJ databases">
        <title>Tengunoibacter tsumagoiensis gen. nov., sp. nov., Dictyobacter kobayashii sp. nov., D. alpinus sp. nov., and D. joshuensis sp. nov. and description of Dictyobacteraceae fam. nov. within the order Ktedonobacterales isolated from Tengu-no-mugimeshi.</title>
        <authorList>
            <person name="Wang C.M."/>
            <person name="Zheng Y."/>
            <person name="Sakai Y."/>
            <person name="Toyoda A."/>
            <person name="Minakuchi Y."/>
            <person name="Abe K."/>
            <person name="Yokota A."/>
            <person name="Yabe S."/>
        </authorList>
    </citation>
    <scope>NUCLEOTIDE SEQUENCE [LARGE SCALE GENOMIC DNA]</scope>
    <source>
        <strain evidence="11">Uno11</strain>
    </source>
</reference>
<evidence type="ECO:0000259" key="9">
    <source>
        <dbReference type="Pfam" id="PF13231"/>
    </source>
</evidence>
<keyword evidence="6 8" id="KW-1133">Transmembrane helix</keyword>
<feature type="transmembrane region" description="Helical" evidence="8">
    <location>
        <begin position="86"/>
        <end position="107"/>
    </location>
</feature>
<gene>
    <name evidence="10" type="ORF">KDK_34410</name>
</gene>
<keyword evidence="5 8" id="KW-0812">Transmembrane</keyword>
<feature type="transmembrane region" description="Helical" evidence="8">
    <location>
        <begin position="185"/>
        <end position="201"/>
    </location>
</feature>
<feature type="transmembrane region" description="Helical" evidence="8">
    <location>
        <begin position="139"/>
        <end position="156"/>
    </location>
</feature>
<protein>
    <recommendedName>
        <fullName evidence="9">Glycosyltransferase RgtA/B/C/D-like domain-containing protein</fullName>
    </recommendedName>
</protein>
<keyword evidence="11" id="KW-1185">Reference proteome</keyword>
<accession>A0A402AKJ3</accession>
<proteinExistence type="predicted"/>
<organism evidence="10 11">
    <name type="scientific">Dictyobacter kobayashii</name>
    <dbReference type="NCBI Taxonomy" id="2014872"/>
    <lineage>
        <taxon>Bacteria</taxon>
        <taxon>Bacillati</taxon>
        <taxon>Chloroflexota</taxon>
        <taxon>Ktedonobacteria</taxon>
        <taxon>Ktedonobacterales</taxon>
        <taxon>Dictyobacteraceae</taxon>
        <taxon>Dictyobacter</taxon>
    </lineage>
</organism>
<evidence type="ECO:0000256" key="4">
    <source>
        <dbReference type="ARBA" id="ARBA00022679"/>
    </source>
</evidence>
<dbReference type="PANTHER" id="PTHR33908:SF11">
    <property type="entry name" value="MEMBRANE PROTEIN"/>
    <property type="match status" value="1"/>
</dbReference>
<dbReference type="GO" id="GO:0016763">
    <property type="term" value="F:pentosyltransferase activity"/>
    <property type="evidence" value="ECO:0007669"/>
    <property type="project" value="TreeGrafter"/>
</dbReference>
<feature type="transmembrane region" description="Helical" evidence="8">
    <location>
        <begin position="114"/>
        <end position="133"/>
    </location>
</feature>
<keyword evidence="7 8" id="KW-0472">Membrane</keyword>
<feature type="transmembrane region" description="Helical" evidence="8">
    <location>
        <begin position="347"/>
        <end position="368"/>
    </location>
</feature>
<evidence type="ECO:0000313" key="10">
    <source>
        <dbReference type="EMBL" id="GCE19641.1"/>
    </source>
</evidence>
<evidence type="ECO:0000256" key="2">
    <source>
        <dbReference type="ARBA" id="ARBA00022475"/>
    </source>
</evidence>
<feature type="transmembrane region" description="Helical" evidence="8">
    <location>
        <begin position="377"/>
        <end position="395"/>
    </location>
</feature>
<dbReference type="OrthoDB" id="151928at2"/>
<dbReference type="GO" id="GO:0009103">
    <property type="term" value="P:lipopolysaccharide biosynthetic process"/>
    <property type="evidence" value="ECO:0007669"/>
    <property type="project" value="UniProtKB-ARBA"/>
</dbReference>
<dbReference type="InterPro" id="IPR038731">
    <property type="entry name" value="RgtA/B/C-like"/>
</dbReference>
<dbReference type="InterPro" id="IPR050297">
    <property type="entry name" value="LipidA_mod_glycosyltrf_83"/>
</dbReference>
<dbReference type="PANTHER" id="PTHR33908">
    <property type="entry name" value="MANNOSYLTRANSFERASE YKCB-RELATED"/>
    <property type="match status" value="1"/>
</dbReference>
<evidence type="ECO:0000313" key="11">
    <source>
        <dbReference type="Proteomes" id="UP000287188"/>
    </source>
</evidence>
<dbReference type="EMBL" id="BIFS01000001">
    <property type="protein sequence ID" value="GCE19641.1"/>
    <property type="molecule type" value="Genomic_DNA"/>
</dbReference>
<dbReference type="Pfam" id="PF13231">
    <property type="entry name" value="PMT_2"/>
    <property type="match status" value="1"/>
</dbReference>
<feature type="transmembrane region" description="Helical" evidence="8">
    <location>
        <begin position="407"/>
        <end position="424"/>
    </location>
</feature>
<comment type="subcellular location">
    <subcellularLocation>
        <location evidence="1">Cell membrane</location>
        <topology evidence="1">Multi-pass membrane protein</topology>
    </subcellularLocation>
</comment>
<evidence type="ECO:0000256" key="3">
    <source>
        <dbReference type="ARBA" id="ARBA00022676"/>
    </source>
</evidence>
<keyword evidence="4" id="KW-0808">Transferase</keyword>
<dbReference type="AlphaFoldDB" id="A0A402AKJ3"/>
<dbReference type="RefSeq" id="WP_126551483.1">
    <property type="nucleotide sequence ID" value="NZ_BIFS01000001.1"/>
</dbReference>
<evidence type="ECO:0000256" key="5">
    <source>
        <dbReference type="ARBA" id="ARBA00022692"/>
    </source>
</evidence>
<feature type="transmembrane region" description="Helical" evidence="8">
    <location>
        <begin position="208"/>
        <end position="229"/>
    </location>
</feature>
<dbReference type="Proteomes" id="UP000287188">
    <property type="component" value="Unassembled WGS sequence"/>
</dbReference>
<feature type="domain" description="Glycosyltransferase RgtA/B/C/D-like" evidence="9">
    <location>
        <begin position="66"/>
        <end position="228"/>
    </location>
</feature>
<name>A0A402AKJ3_9CHLR</name>
<feature type="transmembrane region" description="Helical" evidence="8">
    <location>
        <begin position="163"/>
        <end position="179"/>
    </location>
</feature>
<evidence type="ECO:0000256" key="8">
    <source>
        <dbReference type="SAM" id="Phobius"/>
    </source>
</evidence>
<comment type="caution">
    <text evidence="10">The sequence shown here is derived from an EMBL/GenBank/DDBJ whole genome shotgun (WGS) entry which is preliminary data.</text>
</comment>
<keyword evidence="3" id="KW-0328">Glycosyltransferase</keyword>
<sequence>MLMRLRMDRFAAAVFVLALLVRVVYNLTVAAHYLPLHDSQQYRDIGLHFVQAHCFCLHGNIPTVGRAPLWPVLIGLLSLIFGPSDLFARLFLCVLDATTCVIIYLWVRELLNARLALLAGISAALYPGLYIYTGWLYSETLYTFFLTALCYVLYRLQHKHQRSVGLALLAAGLLGLLSLTRPNGLLMVVLFVAWLLILGWQKIFNWRLVLRLGIFVPLLALLLIAPWAWRNYLVAQRFLPVATGDGTVLLGSYNDQVAHKPWDQMTWLNPLRSVPQVADAFPLYTCDARCEVGREDLYKEKSLQWMQTHLNEMPALLTAHAVNLWVPAVHEADLPTDRFPDQLSSRIVLILMNVVPIPIFLLAAWGLITSRRYWRDLLLVYMLLLVTIGQSVAFYGVPRFRAPIEPLLLVLATYAIGSCASYMARRQHANVESTCT</sequence>
<evidence type="ECO:0000256" key="7">
    <source>
        <dbReference type="ARBA" id="ARBA00023136"/>
    </source>
</evidence>